<protein>
    <submittedName>
        <fullName evidence="6">ATP-binding cassette domain-containing protein</fullName>
    </submittedName>
</protein>
<dbReference type="EMBL" id="VYDA01000310">
    <property type="protein sequence ID" value="MYH61732.1"/>
    <property type="molecule type" value="Genomic_DNA"/>
</dbReference>
<dbReference type="InterPro" id="IPR027417">
    <property type="entry name" value="P-loop_NTPase"/>
</dbReference>
<dbReference type="SMART" id="SM00382">
    <property type="entry name" value="AAA"/>
    <property type="match status" value="1"/>
</dbReference>
<keyword evidence="3" id="KW-0547">Nucleotide-binding</keyword>
<comment type="similarity">
    <text evidence="1">Belongs to the ABC transporter superfamily.</text>
</comment>
<dbReference type="AlphaFoldDB" id="A0A6B1FVV1"/>
<feature type="domain" description="ABC transporter" evidence="5">
    <location>
        <begin position="6"/>
        <end position="232"/>
    </location>
</feature>
<gene>
    <name evidence="6" type="ORF">F4148_08180</name>
</gene>
<dbReference type="GO" id="GO:0005524">
    <property type="term" value="F:ATP binding"/>
    <property type="evidence" value="ECO:0007669"/>
    <property type="project" value="UniProtKB-KW"/>
</dbReference>
<organism evidence="6">
    <name type="scientific">Caldilineaceae bacterium SB0675_bin_29</name>
    <dbReference type="NCBI Taxonomy" id="2605266"/>
    <lineage>
        <taxon>Bacteria</taxon>
        <taxon>Bacillati</taxon>
        <taxon>Chloroflexota</taxon>
        <taxon>Caldilineae</taxon>
        <taxon>Caldilineales</taxon>
        <taxon>Caldilineaceae</taxon>
    </lineage>
</organism>
<dbReference type="InterPro" id="IPR050763">
    <property type="entry name" value="ABC_transporter_ATP-binding"/>
</dbReference>
<dbReference type="InterPro" id="IPR003593">
    <property type="entry name" value="AAA+_ATPase"/>
</dbReference>
<accession>A0A6B1FVV1</accession>
<keyword evidence="2" id="KW-0813">Transport</keyword>
<evidence type="ECO:0000256" key="4">
    <source>
        <dbReference type="ARBA" id="ARBA00022840"/>
    </source>
</evidence>
<dbReference type="Gene3D" id="3.40.50.300">
    <property type="entry name" value="P-loop containing nucleotide triphosphate hydrolases"/>
    <property type="match status" value="1"/>
</dbReference>
<comment type="caution">
    <text evidence="6">The sequence shown here is derived from an EMBL/GenBank/DDBJ whole genome shotgun (WGS) entry which is preliminary data.</text>
</comment>
<dbReference type="PROSITE" id="PS50893">
    <property type="entry name" value="ABC_TRANSPORTER_2"/>
    <property type="match status" value="1"/>
</dbReference>
<evidence type="ECO:0000259" key="5">
    <source>
        <dbReference type="PROSITE" id="PS50893"/>
    </source>
</evidence>
<dbReference type="Pfam" id="PF13732">
    <property type="entry name" value="DrrA1-3_C"/>
    <property type="match status" value="1"/>
</dbReference>
<dbReference type="Pfam" id="PF00005">
    <property type="entry name" value="ABC_tran"/>
    <property type="match status" value="1"/>
</dbReference>
<dbReference type="SUPFAM" id="SSF52540">
    <property type="entry name" value="P-loop containing nucleoside triphosphate hydrolases"/>
    <property type="match status" value="1"/>
</dbReference>
<proteinExistence type="inferred from homology"/>
<keyword evidence="4 6" id="KW-0067">ATP-binding</keyword>
<reference evidence="6" key="1">
    <citation type="submission" date="2019-09" db="EMBL/GenBank/DDBJ databases">
        <title>Characterisation of the sponge microbiome using genome-centric metagenomics.</title>
        <authorList>
            <person name="Engelberts J.P."/>
            <person name="Robbins S.J."/>
            <person name="De Goeij J.M."/>
            <person name="Aranda M."/>
            <person name="Bell S.C."/>
            <person name="Webster N.S."/>
        </authorList>
    </citation>
    <scope>NUCLEOTIDE SEQUENCE</scope>
    <source>
        <strain evidence="6">SB0675_bin_29</strain>
    </source>
</reference>
<dbReference type="PANTHER" id="PTHR42711">
    <property type="entry name" value="ABC TRANSPORTER ATP-BINDING PROTEIN"/>
    <property type="match status" value="1"/>
</dbReference>
<sequence length="301" mass="33217">MTESVLSARNLCKRYGVHVAVDDLSFEVGQGEVFGLLGPNGAGKTSTIRILMDIFKADSGEVELLGGRPGESRERVGYLPEERGLYRDQRVLEVLVYLGRLKGVDGATARDRALALLERVELEEWSGKRVKELSRGMQQKVQFIACLIHDPELLILDEPFQGLDPVNVEMIKSLMRSLVSEGKTIVLSAHQMNLVEELCDRILLIDEGRALLYGSLKEIKRDFAPNSVRVRAAEMPSALPGVVGSERQGEVTLFTLDGIGAQEFLAALVERNVEIESFERATVPLNDIFVAMVQGNAQPGR</sequence>
<evidence type="ECO:0000256" key="1">
    <source>
        <dbReference type="ARBA" id="ARBA00005417"/>
    </source>
</evidence>
<dbReference type="InterPro" id="IPR025302">
    <property type="entry name" value="DrrA1/2-like_C"/>
</dbReference>
<dbReference type="InterPro" id="IPR003439">
    <property type="entry name" value="ABC_transporter-like_ATP-bd"/>
</dbReference>
<name>A0A6B1FVV1_9CHLR</name>
<evidence type="ECO:0000256" key="2">
    <source>
        <dbReference type="ARBA" id="ARBA00022448"/>
    </source>
</evidence>
<dbReference type="PANTHER" id="PTHR42711:SF5">
    <property type="entry name" value="ABC TRANSPORTER ATP-BINDING PROTEIN NATA"/>
    <property type="match status" value="1"/>
</dbReference>
<evidence type="ECO:0000256" key="3">
    <source>
        <dbReference type="ARBA" id="ARBA00022741"/>
    </source>
</evidence>
<dbReference type="GO" id="GO:0016887">
    <property type="term" value="F:ATP hydrolysis activity"/>
    <property type="evidence" value="ECO:0007669"/>
    <property type="project" value="InterPro"/>
</dbReference>
<evidence type="ECO:0000313" key="6">
    <source>
        <dbReference type="EMBL" id="MYH61732.1"/>
    </source>
</evidence>